<reference evidence="1" key="1">
    <citation type="submission" date="2019-08" db="EMBL/GenBank/DDBJ databases">
        <authorList>
            <person name="Kucharzyk K."/>
            <person name="Murdoch R.W."/>
            <person name="Higgins S."/>
            <person name="Loffler F."/>
        </authorList>
    </citation>
    <scope>NUCLEOTIDE SEQUENCE</scope>
</reference>
<organism evidence="1">
    <name type="scientific">bioreactor metagenome</name>
    <dbReference type="NCBI Taxonomy" id="1076179"/>
    <lineage>
        <taxon>unclassified sequences</taxon>
        <taxon>metagenomes</taxon>
        <taxon>ecological metagenomes</taxon>
    </lineage>
</organism>
<dbReference type="EMBL" id="VSSQ01092726">
    <property type="protein sequence ID" value="MPN37845.1"/>
    <property type="molecule type" value="Genomic_DNA"/>
</dbReference>
<sequence length="79" mass="8947">MQETFQGTQPAVQEIIAGIFLRRCNKIKQDGLMIALQIDGAVLFHQFLCQQKAGFRIFAAVPQITDKNQLLFLPVPLFQ</sequence>
<comment type="caution">
    <text evidence="1">The sequence shown here is derived from an EMBL/GenBank/DDBJ whole genome shotgun (WGS) entry which is preliminary data.</text>
</comment>
<name>A0A645HFN6_9ZZZZ</name>
<dbReference type="AlphaFoldDB" id="A0A645HFN6"/>
<protein>
    <submittedName>
        <fullName evidence="1">Uncharacterized protein</fullName>
    </submittedName>
</protein>
<proteinExistence type="predicted"/>
<evidence type="ECO:0000313" key="1">
    <source>
        <dbReference type="EMBL" id="MPN37845.1"/>
    </source>
</evidence>
<accession>A0A645HFN6</accession>
<gene>
    <name evidence="1" type="ORF">SDC9_185366</name>
</gene>